<dbReference type="Pfam" id="PF08308">
    <property type="entry name" value="PEGA"/>
    <property type="match status" value="1"/>
</dbReference>
<evidence type="ECO:0000256" key="2">
    <source>
        <dbReference type="SAM" id="SignalP"/>
    </source>
</evidence>
<dbReference type="Gene3D" id="1.25.40.10">
    <property type="entry name" value="Tetratricopeptide repeat domain"/>
    <property type="match status" value="1"/>
</dbReference>
<dbReference type="InterPro" id="IPR011990">
    <property type="entry name" value="TPR-like_helical_dom_sf"/>
</dbReference>
<feature type="signal peptide" evidence="2">
    <location>
        <begin position="1"/>
        <end position="24"/>
    </location>
</feature>
<keyword evidence="5" id="KW-1185">Reference proteome</keyword>
<evidence type="ECO:0000313" key="4">
    <source>
        <dbReference type="EMBL" id="AKU94275.1"/>
    </source>
</evidence>
<keyword evidence="1" id="KW-0472">Membrane</keyword>
<evidence type="ECO:0000256" key="1">
    <source>
        <dbReference type="SAM" id="Phobius"/>
    </source>
</evidence>
<dbReference type="AlphaFoldDB" id="A0A0K1PL79"/>
<proteinExistence type="predicted"/>
<feature type="domain" description="PEGA" evidence="3">
    <location>
        <begin position="129"/>
        <end position="196"/>
    </location>
</feature>
<dbReference type="PATRIC" id="fig|1391654.3.peg.952"/>
<keyword evidence="1" id="KW-0812">Transmembrane</keyword>
<keyword evidence="1" id="KW-1133">Transmembrane helix</keyword>
<feature type="transmembrane region" description="Helical" evidence="1">
    <location>
        <begin position="274"/>
        <end position="296"/>
    </location>
</feature>
<organism evidence="4 5">
    <name type="scientific">Labilithrix luteola</name>
    <dbReference type="NCBI Taxonomy" id="1391654"/>
    <lineage>
        <taxon>Bacteria</taxon>
        <taxon>Pseudomonadati</taxon>
        <taxon>Myxococcota</taxon>
        <taxon>Polyangia</taxon>
        <taxon>Polyangiales</taxon>
        <taxon>Labilitrichaceae</taxon>
        <taxon>Labilithrix</taxon>
    </lineage>
</organism>
<name>A0A0K1PL79_9BACT</name>
<keyword evidence="2" id="KW-0732">Signal</keyword>
<sequence length="329" mass="34279">MKTRLLSALLAASLLGGIVRPAFADDAAPSAPASSAPLSAEAKMHFARGVKLYSEEDYRGALVEFKRAHELSGIPLVLYNIGQTQFQLRDYAGALQSFERYLAASGGQISEARKQQVDKDMEDLRGRVGKVSIETSVPNAEISVDDVSIGRAPLTSVVLSSGVRKIVATHPEHPPVTKTIEIAGGDDVHVRLEFSPSARVRLDVPASDASQDGRSLGPHPLVFVGYGAAVAGLAVGGIFGALALGTKSDLDESCHGRVCPKADQSRGDTLTTQATISTVGFGVAAAGALVGSYFLFVAPAKSTRHPESASRPSVTPYLAGTGAGLVGRF</sequence>
<feature type="chain" id="PRO_5005465648" description="PEGA domain-containing protein" evidence="2">
    <location>
        <begin position="25"/>
        <end position="329"/>
    </location>
</feature>
<gene>
    <name evidence="4" type="ORF">AKJ09_00939</name>
</gene>
<dbReference type="KEGG" id="llu:AKJ09_00939"/>
<accession>A0A0K1PL79</accession>
<dbReference type="InterPro" id="IPR013229">
    <property type="entry name" value="PEGA"/>
</dbReference>
<reference evidence="4 5" key="1">
    <citation type="submission" date="2015-08" db="EMBL/GenBank/DDBJ databases">
        <authorList>
            <person name="Babu N.S."/>
            <person name="Beckwith C.J."/>
            <person name="Beseler K.G."/>
            <person name="Brison A."/>
            <person name="Carone J.V."/>
            <person name="Caskin T.P."/>
            <person name="Diamond M."/>
            <person name="Durham M.E."/>
            <person name="Foxe J.M."/>
            <person name="Go M."/>
            <person name="Henderson B.A."/>
            <person name="Jones I.B."/>
            <person name="McGettigan J.A."/>
            <person name="Micheletti S.J."/>
            <person name="Nasrallah M.E."/>
            <person name="Ortiz D."/>
            <person name="Piller C.R."/>
            <person name="Privatt S.R."/>
            <person name="Schneider S.L."/>
            <person name="Sharp S."/>
            <person name="Smith T.C."/>
            <person name="Stanton J.D."/>
            <person name="Ullery H.E."/>
            <person name="Wilson R.J."/>
            <person name="Serrano M.G."/>
            <person name="Buck G."/>
            <person name="Lee V."/>
            <person name="Wang Y."/>
            <person name="Carvalho R."/>
            <person name="Voegtly L."/>
            <person name="Shi R."/>
            <person name="Duckworth R."/>
            <person name="Johnson A."/>
            <person name="Loviza R."/>
            <person name="Walstead R."/>
            <person name="Shah Z."/>
            <person name="Kiflezghi M."/>
            <person name="Wade K."/>
            <person name="Ball S.L."/>
            <person name="Bradley K.W."/>
            <person name="Asai D.J."/>
            <person name="Bowman C.A."/>
            <person name="Russell D.A."/>
            <person name="Pope W.H."/>
            <person name="Jacobs-Sera D."/>
            <person name="Hendrix R.W."/>
            <person name="Hatfull G.F."/>
        </authorList>
    </citation>
    <scope>NUCLEOTIDE SEQUENCE [LARGE SCALE GENOMIC DNA]</scope>
    <source>
        <strain evidence="4 5">DSM 27648</strain>
    </source>
</reference>
<evidence type="ECO:0000259" key="3">
    <source>
        <dbReference type="Pfam" id="PF08308"/>
    </source>
</evidence>
<dbReference type="RefSeq" id="WP_169927241.1">
    <property type="nucleotide sequence ID" value="NZ_CP012333.1"/>
</dbReference>
<dbReference type="STRING" id="1391654.AKJ09_00939"/>
<dbReference type="Proteomes" id="UP000064967">
    <property type="component" value="Chromosome"/>
</dbReference>
<protein>
    <recommendedName>
        <fullName evidence="3">PEGA domain-containing protein</fullName>
    </recommendedName>
</protein>
<evidence type="ECO:0000313" key="5">
    <source>
        <dbReference type="Proteomes" id="UP000064967"/>
    </source>
</evidence>
<dbReference type="SUPFAM" id="SSF48452">
    <property type="entry name" value="TPR-like"/>
    <property type="match status" value="1"/>
</dbReference>
<dbReference type="EMBL" id="CP012333">
    <property type="protein sequence ID" value="AKU94275.1"/>
    <property type="molecule type" value="Genomic_DNA"/>
</dbReference>